<dbReference type="Proteomes" id="UP000000763">
    <property type="component" value="Chromosome 1"/>
</dbReference>
<evidence type="ECO:0000256" key="1">
    <source>
        <dbReference type="SAM" id="MobiDB-lite"/>
    </source>
</evidence>
<reference evidence="5" key="3">
    <citation type="journal article" date="2008" name="Nucleic Acids Res.">
        <title>The rice annotation project database (RAP-DB): 2008 update.</title>
        <authorList>
            <consortium name="The rice annotation project (RAP)"/>
        </authorList>
    </citation>
    <scope>GENOME REANNOTATION</scope>
    <source>
        <strain evidence="5">cv. Nipponbare</strain>
    </source>
</reference>
<feature type="chain" id="PRO_5010140234" evidence="2">
    <location>
        <begin position="25"/>
        <end position="75"/>
    </location>
</feature>
<evidence type="ECO:0000313" key="4">
    <source>
        <dbReference type="EMBL" id="BAD82361.1"/>
    </source>
</evidence>
<organism evidence="4 5">
    <name type="scientific">Oryza sativa subsp. japonica</name>
    <name type="common">Rice</name>
    <dbReference type="NCBI Taxonomy" id="39947"/>
    <lineage>
        <taxon>Eukaryota</taxon>
        <taxon>Viridiplantae</taxon>
        <taxon>Streptophyta</taxon>
        <taxon>Embryophyta</taxon>
        <taxon>Tracheophyta</taxon>
        <taxon>Spermatophyta</taxon>
        <taxon>Magnoliopsida</taxon>
        <taxon>Liliopsida</taxon>
        <taxon>Poales</taxon>
        <taxon>Poaceae</taxon>
        <taxon>BOP clade</taxon>
        <taxon>Oryzoideae</taxon>
        <taxon>Oryzeae</taxon>
        <taxon>Oryzinae</taxon>
        <taxon>Oryza</taxon>
        <taxon>Oryza sativa</taxon>
    </lineage>
</organism>
<dbReference type="AlphaFoldDB" id="Q5N846"/>
<keyword evidence="2" id="KW-0732">Signal</keyword>
<dbReference type="EMBL" id="AP003431">
    <property type="protein sequence ID" value="BAD82361.1"/>
    <property type="molecule type" value="Genomic_DNA"/>
</dbReference>
<feature type="signal peptide" evidence="2">
    <location>
        <begin position="1"/>
        <end position="24"/>
    </location>
</feature>
<reference evidence="5" key="2">
    <citation type="journal article" date="2005" name="Nature">
        <title>The map-based sequence of the rice genome.</title>
        <authorList>
            <consortium name="International rice genome sequencing project (IRGSP)"/>
            <person name="Matsumoto T."/>
            <person name="Wu J."/>
            <person name="Kanamori H."/>
            <person name="Katayose Y."/>
            <person name="Fujisawa M."/>
            <person name="Namiki N."/>
            <person name="Mizuno H."/>
            <person name="Yamamoto K."/>
            <person name="Antonio B.A."/>
            <person name="Baba T."/>
            <person name="Sakata K."/>
            <person name="Nagamura Y."/>
            <person name="Aoki H."/>
            <person name="Arikawa K."/>
            <person name="Arita K."/>
            <person name="Bito T."/>
            <person name="Chiden Y."/>
            <person name="Fujitsuka N."/>
            <person name="Fukunaka R."/>
            <person name="Hamada M."/>
            <person name="Harada C."/>
            <person name="Hayashi A."/>
            <person name="Hijishita S."/>
            <person name="Honda M."/>
            <person name="Hosokawa S."/>
            <person name="Ichikawa Y."/>
            <person name="Idonuma A."/>
            <person name="Iijima M."/>
            <person name="Ikeda M."/>
            <person name="Ikeno M."/>
            <person name="Ito K."/>
            <person name="Ito S."/>
            <person name="Ito T."/>
            <person name="Ito Y."/>
            <person name="Ito Y."/>
            <person name="Iwabuchi A."/>
            <person name="Kamiya K."/>
            <person name="Karasawa W."/>
            <person name="Kurita K."/>
            <person name="Katagiri S."/>
            <person name="Kikuta A."/>
            <person name="Kobayashi H."/>
            <person name="Kobayashi N."/>
            <person name="Machita K."/>
            <person name="Maehara T."/>
            <person name="Masukawa M."/>
            <person name="Mizubayashi T."/>
            <person name="Mukai Y."/>
            <person name="Nagasaki H."/>
            <person name="Nagata Y."/>
            <person name="Naito S."/>
            <person name="Nakashima M."/>
            <person name="Nakama Y."/>
            <person name="Nakamichi Y."/>
            <person name="Nakamura M."/>
            <person name="Meguro A."/>
            <person name="Negishi M."/>
            <person name="Ohta I."/>
            <person name="Ohta T."/>
            <person name="Okamoto M."/>
            <person name="Ono N."/>
            <person name="Saji S."/>
            <person name="Sakaguchi M."/>
            <person name="Sakai K."/>
            <person name="Shibata M."/>
            <person name="Shimokawa T."/>
            <person name="Song J."/>
            <person name="Takazaki Y."/>
            <person name="Terasawa K."/>
            <person name="Tsugane M."/>
            <person name="Tsuji K."/>
            <person name="Ueda S."/>
            <person name="Waki K."/>
            <person name="Yamagata H."/>
            <person name="Yamamoto M."/>
            <person name="Yamamoto S."/>
            <person name="Yamane H."/>
            <person name="Yoshiki S."/>
            <person name="Yoshihara R."/>
            <person name="Yukawa K."/>
            <person name="Zhong H."/>
            <person name="Yano M."/>
            <person name="Yuan Q."/>
            <person name="Ouyang S."/>
            <person name="Liu J."/>
            <person name="Jones K.M."/>
            <person name="Gansberger K."/>
            <person name="Moffat K."/>
            <person name="Hill J."/>
            <person name="Bera J."/>
            <person name="Fadrosh D."/>
            <person name="Jin S."/>
            <person name="Johri S."/>
            <person name="Kim M."/>
            <person name="Overton L."/>
            <person name="Reardon M."/>
            <person name="Tsitrin T."/>
            <person name="Vuong H."/>
            <person name="Weaver B."/>
            <person name="Ciecko A."/>
            <person name="Tallon L."/>
            <person name="Jackson J."/>
            <person name="Pai G."/>
            <person name="Aken S.V."/>
            <person name="Utterback T."/>
            <person name="Reidmuller S."/>
            <person name="Feldblyum T."/>
            <person name="Hsiao J."/>
            <person name="Zismann V."/>
            <person name="Iobst S."/>
            <person name="de Vazeille A.R."/>
            <person name="Buell C.R."/>
            <person name="Ying K."/>
            <person name="Li Y."/>
            <person name="Lu T."/>
            <person name="Huang Y."/>
            <person name="Zhao Q."/>
            <person name="Feng Q."/>
            <person name="Zhang L."/>
            <person name="Zhu J."/>
            <person name="Weng Q."/>
            <person name="Mu J."/>
            <person name="Lu Y."/>
            <person name="Fan D."/>
            <person name="Liu Y."/>
            <person name="Guan J."/>
            <person name="Zhang Y."/>
            <person name="Yu S."/>
            <person name="Liu X."/>
            <person name="Zhang Y."/>
            <person name="Hong G."/>
            <person name="Han B."/>
            <person name="Choisne N."/>
            <person name="Demange N."/>
            <person name="Orjeda G."/>
            <person name="Samain S."/>
            <person name="Cattolico L."/>
            <person name="Pelletier E."/>
            <person name="Couloux A."/>
            <person name="Segurens B."/>
            <person name="Wincker P."/>
            <person name="D'Hont A."/>
            <person name="Scarpelli C."/>
            <person name="Weissenbach J."/>
            <person name="Salanoubat M."/>
            <person name="Quetier F."/>
            <person name="Yu Y."/>
            <person name="Kim H.R."/>
            <person name="Rambo T."/>
            <person name="Currie J."/>
            <person name="Collura K."/>
            <person name="Luo M."/>
            <person name="Yang T."/>
            <person name="Ammiraju J.S.S."/>
            <person name="Engler F."/>
            <person name="Soderlund C."/>
            <person name="Wing R.A."/>
            <person name="Palmer L.E."/>
            <person name="de la Bastide M."/>
            <person name="Spiegel L."/>
            <person name="Nascimento L."/>
            <person name="Zutavern T."/>
            <person name="O'Shaughnessy A."/>
            <person name="Dike S."/>
            <person name="Dedhia N."/>
            <person name="Preston R."/>
            <person name="Balija V."/>
            <person name="McCombie W.R."/>
            <person name="Chow T."/>
            <person name="Chen H."/>
            <person name="Chung M."/>
            <person name="Chen C."/>
            <person name="Shaw J."/>
            <person name="Wu H."/>
            <person name="Hsiao K."/>
            <person name="Chao Y."/>
            <person name="Chu M."/>
            <person name="Cheng C."/>
            <person name="Hour A."/>
            <person name="Lee P."/>
            <person name="Lin S."/>
            <person name="Lin Y."/>
            <person name="Liou J."/>
            <person name="Liu S."/>
            <person name="Hsing Y."/>
            <person name="Raghuvanshi S."/>
            <person name="Mohanty A."/>
            <person name="Bharti A.K."/>
            <person name="Gaur A."/>
            <person name="Gupta V."/>
            <person name="Kumar D."/>
            <person name="Ravi V."/>
            <person name="Vij S."/>
            <person name="Kapur A."/>
            <person name="Khurana P."/>
            <person name="Khurana P."/>
            <person name="Khurana J.P."/>
            <person name="Tyagi A.K."/>
            <person name="Gaikwad K."/>
            <person name="Singh A."/>
            <person name="Dalal V."/>
            <person name="Srivastava S."/>
            <person name="Dixit A."/>
            <person name="Pal A.K."/>
            <person name="Ghazi I.A."/>
            <person name="Yadav M."/>
            <person name="Pandit A."/>
            <person name="Bhargava A."/>
            <person name="Sureshbabu K."/>
            <person name="Batra K."/>
            <person name="Sharma T.R."/>
            <person name="Mohapatra T."/>
            <person name="Singh N.K."/>
            <person name="Messing J."/>
            <person name="Nelson A.B."/>
            <person name="Fuks G."/>
            <person name="Kavchok S."/>
            <person name="Keizer G."/>
            <person name="Linton E."/>
            <person name="Llaca V."/>
            <person name="Song R."/>
            <person name="Tanyolac B."/>
            <person name="Young S."/>
            <person name="Ho-Il K."/>
            <person name="Hahn J.H."/>
            <person name="Sangsakoo G."/>
            <person name="Vanavichit A."/>
            <person name="de Mattos Luiz.A.T."/>
            <person name="Zimmer P.D."/>
            <person name="Malone G."/>
            <person name="Dellagostin O."/>
            <person name="de Oliveira A.C."/>
            <person name="Bevan M."/>
            <person name="Bancroft I."/>
            <person name="Minx P."/>
            <person name="Cordum H."/>
            <person name="Wilson R."/>
            <person name="Cheng Z."/>
            <person name="Jin W."/>
            <person name="Jiang J."/>
            <person name="Leong S.A."/>
            <person name="Iwama H."/>
            <person name="Gojobori T."/>
            <person name="Itoh T."/>
            <person name="Niimura Y."/>
            <person name="Fujii Y."/>
            <person name="Habara T."/>
            <person name="Sakai H."/>
            <person name="Sato Y."/>
            <person name="Wilson G."/>
            <person name="Kumar K."/>
            <person name="McCouch S."/>
            <person name="Juretic N."/>
            <person name="Hoen D."/>
            <person name="Wright S."/>
            <person name="Bruskiewich R."/>
            <person name="Bureau T."/>
            <person name="Miyao A."/>
            <person name="Hirochika H."/>
            <person name="Nishikawa T."/>
            <person name="Kadowaki K."/>
            <person name="Sugiura M."/>
            <person name="Burr B."/>
            <person name="Sasaki T."/>
        </authorList>
    </citation>
    <scope>NUCLEOTIDE SEQUENCE [LARGE SCALE GENOMIC DNA]</scope>
    <source>
        <strain evidence="5">cv. Nipponbare</strain>
    </source>
</reference>
<accession>Q5N846</accession>
<sequence length="75" mass="7701">MAMSASSLFTIFSPFLISLSLCEAGSGGGRGGGRWRPAKGDAMAMMAAERSCARAVGKERRAGGGQRSGAHKNQP</sequence>
<evidence type="ECO:0000313" key="5">
    <source>
        <dbReference type="Proteomes" id="UP000000763"/>
    </source>
</evidence>
<name>Q5N846_ORYSJ</name>
<dbReference type="EMBL" id="AP003346">
    <property type="protein sequence ID" value="BAD82133.1"/>
    <property type="molecule type" value="Genomic_DNA"/>
</dbReference>
<protein>
    <submittedName>
        <fullName evidence="4">Uncharacterized protein</fullName>
    </submittedName>
</protein>
<feature type="region of interest" description="Disordered" evidence="1">
    <location>
        <begin position="54"/>
        <end position="75"/>
    </location>
</feature>
<reference evidence="4" key="1">
    <citation type="journal article" date="2002" name="Nature">
        <title>The genome sequence and structure of rice chromosome 1.</title>
        <authorList>
            <person name="Sasaki T."/>
            <person name="Matsumoto T."/>
            <person name="Yamamoto K."/>
            <person name="Sakata K."/>
            <person name="Baba T."/>
            <person name="Katayose Y."/>
            <person name="Wu J."/>
            <person name="Niimura Y."/>
            <person name="Cheng Z."/>
            <person name="Nagamura Y."/>
            <person name="Antonio B.A."/>
            <person name="Kanamori H."/>
            <person name="Hosokawa S."/>
            <person name="Masukawa M."/>
            <person name="Arikawa K."/>
            <person name="Chiden Y."/>
            <person name="Hayashi M."/>
            <person name="Okamoto M."/>
            <person name="Ando T."/>
            <person name="Aoki H."/>
            <person name="Arita K."/>
            <person name="Hamada M."/>
            <person name="Harada C."/>
            <person name="Hijishita S."/>
            <person name="Honda M."/>
            <person name="Ichikawa Y."/>
            <person name="Idonuma A."/>
            <person name="Iijima M."/>
            <person name="Ikeda M."/>
            <person name="Ikeno M."/>
            <person name="Itoh S."/>
            <person name="Itoh T."/>
            <person name="Itoh Y."/>
            <person name="Itoh Y."/>
            <person name="Iwabuchi A."/>
            <person name="Kamiya K."/>
            <person name="Karasawa W."/>
            <person name="Katagiri S."/>
            <person name="Kikuta A."/>
            <person name="Kobayashi N."/>
            <person name="Kono I."/>
            <person name="Machita K."/>
            <person name="Maehara T."/>
            <person name="Mizuno H."/>
            <person name="Mizubayashi T."/>
            <person name="Mukai Y."/>
            <person name="Nagasaki H."/>
            <person name="Nakashima M."/>
            <person name="Nakama Y."/>
            <person name="Nakamichi Y."/>
            <person name="Nakamura M."/>
            <person name="Namiki N."/>
            <person name="Negishi M."/>
            <person name="Ohta I."/>
            <person name="Ono N."/>
            <person name="Saji S."/>
            <person name="Sakai K."/>
            <person name="Shibata M."/>
            <person name="Shimokawa T."/>
            <person name="Shomura A."/>
            <person name="Song J."/>
            <person name="Takazaki Y."/>
            <person name="Terasawa K."/>
            <person name="Tsuji K."/>
            <person name="Waki K."/>
            <person name="Yamagata H."/>
            <person name="Yamane H."/>
            <person name="Yoshiki S."/>
            <person name="Yoshihara R."/>
            <person name="Yukawa K."/>
            <person name="Zhong H."/>
            <person name="Iwama H."/>
            <person name="Endo T."/>
            <person name="Ito H."/>
            <person name="Hahn J.H."/>
            <person name="Kim H.I."/>
            <person name="Eun M.Y."/>
            <person name="Yano M."/>
            <person name="Jiang J."/>
            <person name="Gojobori T."/>
        </authorList>
    </citation>
    <scope>NUCLEOTIDE SEQUENCE</scope>
</reference>
<proteinExistence type="predicted"/>
<evidence type="ECO:0000313" key="3">
    <source>
        <dbReference type="EMBL" id="BAD82133.1"/>
    </source>
</evidence>
<gene>
    <name evidence="4" type="ORF">B1099D03.7</name>
    <name evidence="3" type="ORF">P0434C04.27</name>
</gene>
<evidence type="ECO:0000256" key="2">
    <source>
        <dbReference type="SAM" id="SignalP"/>
    </source>
</evidence>